<proteinExistence type="predicted"/>
<dbReference type="Proteomes" id="UP000072389">
    <property type="component" value="Chromosome"/>
</dbReference>
<dbReference type="EMBL" id="CP018664">
    <property type="protein sequence ID" value="APP32185.1"/>
    <property type="molecule type" value="Genomic_DNA"/>
</dbReference>
<evidence type="ECO:0000313" key="2">
    <source>
        <dbReference type="Proteomes" id="UP000072389"/>
    </source>
</evidence>
<accession>A0A160C2E0</accession>
<dbReference type="Pfam" id="PF04883">
    <property type="entry name" value="HK97-gp10_like"/>
    <property type="match status" value="1"/>
</dbReference>
<protein>
    <recommendedName>
        <fullName evidence="3">HK97 gp10 family phage protein</fullName>
    </recommendedName>
</protein>
<name>A0A160C2E0_ACIBA</name>
<evidence type="ECO:0008006" key="3">
    <source>
        <dbReference type="Google" id="ProtNLM"/>
    </source>
</evidence>
<organism evidence="1 2">
    <name type="scientific">Acinetobacter baumannii</name>
    <dbReference type="NCBI Taxonomy" id="470"/>
    <lineage>
        <taxon>Bacteria</taxon>
        <taxon>Pseudomonadati</taxon>
        <taxon>Pseudomonadota</taxon>
        <taxon>Gammaproteobacteria</taxon>
        <taxon>Moraxellales</taxon>
        <taxon>Moraxellaceae</taxon>
        <taxon>Acinetobacter</taxon>
        <taxon>Acinetobacter calcoaceticus/baumannii complex</taxon>
    </lineage>
</organism>
<dbReference type="NCBIfam" id="TIGR01725">
    <property type="entry name" value="phge_HK97_gp10"/>
    <property type="match status" value="1"/>
</dbReference>
<dbReference type="InterPro" id="IPR010064">
    <property type="entry name" value="HK97-gp10_tail"/>
</dbReference>
<sequence>MENEIQGLEPALRRMRAIGNDKTVKRIARKAMRQAMNIARDEARQKVKRLDDPTTPEKIWKEIVVQNGRSRNKNTLVMRVGVRGGARIPYTNNAQNRRSGRVGKTYQTDGRVFYWRFLELGTSRQPATPFLRPALYENIEQITDKFVQVFNFELSVVLGAA</sequence>
<dbReference type="RefSeq" id="WP_000426677.1">
    <property type="nucleotide sequence ID" value="NZ_CAUZGM010000002.1"/>
</dbReference>
<dbReference type="AlphaFoldDB" id="A0A160C2E0"/>
<reference evidence="1 2" key="1">
    <citation type="journal article" date="2014" name="Antimicrob. Agents Chemother.">
        <title>Triclosan can select for an AdeIJK-overexpressing mutant of Acinetobacter baumannii ATCC 17978 that displays reduced susceptibility to multiple antibiotics.</title>
        <authorList>
            <person name="Fernando D.M."/>
            <person name="Xu W."/>
            <person name="Loewen P.C."/>
            <person name="Zhanel G.G."/>
            <person name="Kumar A."/>
        </authorList>
    </citation>
    <scope>NUCLEOTIDE SEQUENCE [LARGE SCALE GENOMIC DNA]</scope>
    <source>
        <strain evidence="2">ATCC 17978</strain>
    </source>
</reference>
<evidence type="ECO:0000313" key="1">
    <source>
        <dbReference type="EMBL" id="APP32185.1"/>
    </source>
</evidence>
<gene>
    <name evidence="1" type="ORF">AUO97_15640</name>
</gene>